<comment type="caution">
    <text evidence="1">The sequence shown here is derived from an EMBL/GenBank/DDBJ whole genome shotgun (WGS) entry which is preliminary data.</text>
</comment>
<organism evidence="1 2">
    <name type="scientific">Candidatus Roizmanbacteria bacterium GW2011_GWA2_37_7</name>
    <dbReference type="NCBI Taxonomy" id="1618481"/>
    <lineage>
        <taxon>Bacteria</taxon>
        <taxon>Candidatus Roizmaniibacteriota</taxon>
    </lineage>
</organism>
<evidence type="ECO:0000313" key="2">
    <source>
        <dbReference type="Proteomes" id="UP000034471"/>
    </source>
</evidence>
<accession>A0A0G0GZS6</accession>
<dbReference type="AlphaFoldDB" id="A0A0G0GZS6"/>
<gene>
    <name evidence="1" type="ORF">US54_C0066G0007</name>
</gene>
<name>A0A0G0GZS6_9BACT</name>
<proteinExistence type="predicted"/>
<dbReference type="STRING" id="1618481.US54_C0066G0007"/>
<dbReference type="Proteomes" id="UP000034471">
    <property type="component" value="Unassembled WGS sequence"/>
</dbReference>
<dbReference type="EMBL" id="LBTJ01000066">
    <property type="protein sequence ID" value="KKQ36483.1"/>
    <property type="molecule type" value="Genomic_DNA"/>
</dbReference>
<reference evidence="1 2" key="1">
    <citation type="journal article" date="2015" name="Nature">
        <title>rRNA introns, odd ribosomes, and small enigmatic genomes across a large radiation of phyla.</title>
        <authorList>
            <person name="Brown C.T."/>
            <person name="Hug L.A."/>
            <person name="Thomas B.C."/>
            <person name="Sharon I."/>
            <person name="Castelle C.J."/>
            <person name="Singh A."/>
            <person name="Wilkins M.J."/>
            <person name="Williams K.H."/>
            <person name="Banfield J.F."/>
        </authorList>
    </citation>
    <scope>NUCLEOTIDE SEQUENCE [LARGE SCALE GENOMIC DNA]</scope>
</reference>
<evidence type="ECO:0000313" key="1">
    <source>
        <dbReference type="EMBL" id="KKQ36483.1"/>
    </source>
</evidence>
<sequence length="140" mass="16663">MGDKHKKSAQTLPATLPANEKLKFSFEYYDKISDKYCLSSWQQREIRNALLRLQDICTKSYNDLARDRKVYHFYEVVWEKTIKKTGFPDKRLEKLSAFHFALLGINNQKARVFGAYSTGTFYIVWFDFNHEIWPVELKHT</sequence>
<protein>
    <submittedName>
        <fullName evidence="1">Uncharacterized protein</fullName>
    </submittedName>
</protein>